<accession>A0A834LUA1</accession>
<evidence type="ECO:0000256" key="1">
    <source>
        <dbReference type="SAM" id="MobiDB-lite"/>
    </source>
</evidence>
<dbReference type="AlphaFoldDB" id="A0A834LUA1"/>
<evidence type="ECO:0000256" key="2">
    <source>
        <dbReference type="SAM" id="SignalP"/>
    </source>
</evidence>
<keyword evidence="4" id="KW-1185">Reference proteome</keyword>
<gene>
    <name evidence="3" type="ORF">RHSIM_Rhsim01G0267200</name>
</gene>
<dbReference type="EMBL" id="WJXA01000001">
    <property type="protein sequence ID" value="KAF7152620.1"/>
    <property type="molecule type" value="Genomic_DNA"/>
</dbReference>
<reference evidence="3" key="1">
    <citation type="submission" date="2019-11" db="EMBL/GenBank/DDBJ databases">
        <authorList>
            <person name="Liu Y."/>
            <person name="Hou J."/>
            <person name="Li T.-Q."/>
            <person name="Guan C.-H."/>
            <person name="Wu X."/>
            <person name="Wu H.-Z."/>
            <person name="Ling F."/>
            <person name="Zhang R."/>
            <person name="Shi X.-G."/>
            <person name="Ren J.-P."/>
            <person name="Chen E.-F."/>
            <person name="Sun J.-M."/>
        </authorList>
    </citation>
    <scope>NUCLEOTIDE SEQUENCE</scope>
    <source>
        <strain evidence="3">Adult_tree_wgs_1</strain>
        <tissue evidence="3">Leaves</tissue>
    </source>
</reference>
<feature type="chain" id="PRO_5032940821" evidence="2">
    <location>
        <begin position="26"/>
        <end position="168"/>
    </location>
</feature>
<sequence>MRTRNVALAILAVPFLLTIFKPHEAAMDEEESLLLQSLQRGPVNPSAPSPGTYIPASNRAPVTPSGPAPGTYIPASSTPPGQKGFTGTCDMDSNRWWKETSVPRKGLDDSSVTGLGIVLDERCTCSIAVDLSFNRDQKDHGRIRRRPAPLFIQICSSAYVHHLSVDSI</sequence>
<feature type="region of interest" description="Disordered" evidence="1">
    <location>
        <begin position="41"/>
        <end position="87"/>
    </location>
</feature>
<dbReference type="OrthoDB" id="10551657at2759"/>
<protein>
    <submittedName>
        <fullName evidence="3">Uncharacterized protein</fullName>
    </submittedName>
</protein>
<evidence type="ECO:0000313" key="3">
    <source>
        <dbReference type="EMBL" id="KAF7152620.1"/>
    </source>
</evidence>
<comment type="caution">
    <text evidence="3">The sequence shown here is derived from an EMBL/GenBank/DDBJ whole genome shotgun (WGS) entry which is preliminary data.</text>
</comment>
<name>A0A834LUA1_RHOSS</name>
<dbReference type="Proteomes" id="UP000626092">
    <property type="component" value="Unassembled WGS sequence"/>
</dbReference>
<organism evidence="3 4">
    <name type="scientific">Rhododendron simsii</name>
    <name type="common">Sims's rhododendron</name>
    <dbReference type="NCBI Taxonomy" id="118357"/>
    <lineage>
        <taxon>Eukaryota</taxon>
        <taxon>Viridiplantae</taxon>
        <taxon>Streptophyta</taxon>
        <taxon>Embryophyta</taxon>
        <taxon>Tracheophyta</taxon>
        <taxon>Spermatophyta</taxon>
        <taxon>Magnoliopsida</taxon>
        <taxon>eudicotyledons</taxon>
        <taxon>Gunneridae</taxon>
        <taxon>Pentapetalae</taxon>
        <taxon>asterids</taxon>
        <taxon>Ericales</taxon>
        <taxon>Ericaceae</taxon>
        <taxon>Ericoideae</taxon>
        <taxon>Rhodoreae</taxon>
        <taxon>Rhododendron</taxon>
    </lineage>
</organism>
<evidence type="ECO:0000313" key="4">
    <source>
        <dbReference type="Proteomes" id="UP000626092"/>
    </source>
</evidence>
<keyword evidence="2" id="KW-0732">Signal</keyword>
<proteinExistence type="predicted"/>
<feature type="signal peptide" evidence="2">
    <location>
        <begin position="1"/>
        <end position="25"/>
    </location>
</feature>